<comment type="caution">
    <text evidence="1">The sequence shown here is derived from an EMBL/GenBank/DDBJ whole genome shotgun (WGS) entry which is preliminary data.</text>
</comment>
<dbReference type="Proteomes" id="UP000054937">
    <property type="component" value="Unassembled WGS sequence"/>
</dbReference>
<dbReference type="OMA" id="HISSWDI"/>
<accession>A0A0V0QNR2</accession>
<gene>
    <name evidence="1" type="ORF">PPERSA_04228</name>
</gene>
<protein>
    <submittedName>
        <fullName evidence="1">Uncharacterized protein</fullName>
    </submittedName>
</protein>
<evidence type="ECO:0000313" key="2">
    <source>
        <dbReference type="Proteomes" id="UP000054937"/>
    </source>
</evidence>
<evidence type="ECO:0000313" key="1">
    <source>
        <dbReference type="EMBL" id="KRX03720.1"/>
    </source>
</evidence>
<reference evidence="1 2" key="1">
    <citation type="journal article" date="2015" name="Sci. Rep.">
        <title>Genome of the facultative scuticociliatosis pathogen Pseudocohnilembus persalinus provides insight into its virulence through horizontal gene transfer.</title>
        <authorList>
            <person name="Xiong J."/>
            <person name="Wang G."/>
            <person name="Cheng J."/>
            <person name="Tian M."/>
            <person name="Pan X."/>
            <person name="Warren A."/>
            <person name="Jiang C."/>
            <person name="Yuan D."/>
            <person name="Miao W."/>
        </authorList>
    </citation>
    <scope>NUCLEOTIDE SEQUENCE [LARGE SCALE GENOMIC DNA]</scope>
    <source>
        <strain evidence="1">36N120E</strain>
    </source>
</reference>
<sequence length="1985" mass="224783">MTDHQIYLSHGLRPDALLPFDLKFVRGNEAETYFPYNAVKIEFELDADTPQEQELIIELYIKAEQSAFLLKNSIVENLPAATNKVVSCLENDKDKPNKRRITCQGIGKLTANQKYHISFRIYLPYDVYEPDIQMEEFGVLQISTAQIFNSWDQMFIIGRDPLKKVQIASNKDTEPLKGIDASDYIEYLKSFSDIYLVAIAQDFPDYDEEVLTNFYESNMGVYGDIFVPKTNLAFLNYVKDFNNVWILKQNLINPLETLDIIKKQHILQLTEQSVPKNIFKIPSVNGKDWQSDAGGALLSSKADHSSDLTYEDGFLKSASDQMIILNTKIPFSDITSFDDTTNTDFSADKNCGILFLMNPNIVPSATEPTNAWMVPIPGDTSEFDATYSATDDGYNAYTFFQLTIKNSDVILDNIAQSTAADMIWGIRSFVIDIYGSTIADQYLLDFYITTVDRVDGANNLKVENSYVLLTGLSLDSSAFPTVELGISNYWSSTTNGVQLTGQYAPTIFKLIETSGFGTSVEKIALFFDQGSGFYENFYQNKGYCSIDTAVGDSCRLIEGSDQINVDQYDTLNSMEVNIETPAQQHSFIFPIKVPDNISSVNFYIVSYESHPDYTDKPYYKINGAQKYSTTFTFTPDPSTITLPYYTAGNSGANFGPDSCGASECTVGQTETKALEMSITTSSIISDINSSFTYLADYIFNTGEYNSWGNGGSLTFPCIPLQYQYISSDESNIMYGVHCILYSGSATAATTVQPDEFIFETHFGLKINAYGSISDENGDLAAIIENTNDLQNPADFSTFSGISISEQQKRDVLEWVFTNPITIKRDFIIKIYSSTALPFSQSSNSECSLQIYDGELDDYYNLEADCETQMSDTKTLLFTFTNLNQIIEIDEQMKVLHYGVNTDSSLSDVDFYISYIYSNNGLSTDFIADSSIISQTQTITIDNAVSESDLILSDFTINTLSKNAMSIFSFKFTIQSKSIWPGEIIIFDLGQFASKNQYNVEDLECQVLDYQLQIAHEFEILTLGNLNDVTLQVKQYYDGESDQDPQFFLQCQRFFIPTSDSPVGISAQYLDVGGTTIFTSTELSLPTFEEESPAIFQNSVQKQLATPGSNLELIFNLKVSTIELDSKARIIIIFPKIYNVKLSRDNDLYCSLNNIQLGCKVTYDRTLEIKYFQETIAQGEEMLLIVKGVTQPLNYKVGQFFIAFDQDYDDSNYQEYGQFEDQALDPRSKTSSLKSTIDIRSFDISSYFLNDDYVEYEWIINYPSTFPNLESGSYILINFPLNYINILNDLDISCQIKQEDNDVNYVGQCLIKGLQIQLITKQQINSGFNYVITISNLRNPQINKPYAFKWIIEIANNDLEKISYKGIESTNNFVLEPFLQDPEKQYLHFEDENGNELTEIKIIKGVLSQKIYIKRQEEFKVFSRSFMAYSSLSNIKCHPKQVEVNVGTVNKYFQIYSNSKIGEYYLKLKKVGDGNFYANLPVLKVIFDDRNQEEFKLTQNEASIYKSELGNYLFYYSLNCLYPTQGVYVEFYLPSDQSGKGVQIWESENAMTINYLSPHGSIPLTIADLDDMIIGDTFNVYYRIGGTNSDQYTLTDQPYITFTILTKPSSSTTNSVILSLGTTNYNSQEITVQCSQVGAIYYQFYLSYWGTQCFSTTKQLFTGAWQNTTRNDLMYNCENQYGIMDIKQENTDYTVQLNSLKSKSDYKFVAYCLSSTGVQSETKETTFTTQDNTGKLIKIQVDFKEYPSKEQRKKLACFFALYFNAHPEQVSTNTGEICTEVYYTLNEKYNYRRILLDGLENCSDPTTISSLSDGSYTTYYYISANNYADIDDMYTRAISATSLDCFKDFAYQNSNGIPELINIYIAQEVENQVPSITNEPKIYLGWSWTSIDKMTLSPSGKVFASIELKGEDPNYVQPSVQQVVHGLFYNNTSSQGSTNSILVGSQDQFNGTFSNLQPGTDYYLYYVVGQESPFEDIILGSVNRNN</sequence>
<organism evidence="1 2">
    <name type="scientific">Pseudocohnilembus persalinus</name>
    <name type="common">Ciliate</name>
    <dbReference type="NCBI Taxonomy" id="266149"/>
    <lineage>
        <taxon>Eukaryota</taxon>
        <taxon>Sar</taxon>
        <taxon>Alveolata</taxon>
        <taxon>Ciliophora</taxon>
        <taxon>Intramacronucleata</taxon>
        <taxon>Oligohymenophorea</taxon>
        <taxon>Scuticociliatia</taxon>
        <taxon>Philasterida</taxon>
        <taxon>Pseudocohnilembidae</taxon>
        <taxon>Pseudocohnilembus</taxon>
    </lineage>
</organism>
<keyword evidence="2" id="KW-1185">Reference proteome</keyword>
<dbReference type="EMBL" id="LDAU01000126">
    <property type="protein sequence ID" value="KRX03720.1"/>
    <property type="molecule type" value="Genomic_DNA"/>
</dbReference>
<name>A0A0V0QNR2_PSEPJ</name>
<proteinExistence type="predicted"/>
<dbReference type="InParanoid" id="A0A0V0QNR2"/>